<name>A0A3E5A518_9FIRM</name>
<proteinExistence type="predicted"/>
<organism evidence="1 2">
    <name type="scientific">Blautia obeum</name>
    <dbReference type="NCBI Taxonomy" id="40520"/>
    <lineage>
        <taxon>Bacteria</taxon>
        <taxon>Bacillati</taxon>
        <taxon>Bacillota</taxon>
        <taxon>Clostridia</taxon>
        <taxon>Lachnospirales</taxon>
        <taxon>Lachnospiraceae</taxon>
        <taxon>Blautia</taxon>
    </lineage>
</organism>
<evidence type="ECO:0000313" key="1">
    <source>
        <dbReference type="EMBL" id="RGN03803.1"/>
    </source>
</evidence>
<dbReference type="Proteomes" id="UP000261222">
    <property type="component" value="Unassembled WGS sequence"/>
</dbReference>
<sequence>MCGEFTVELVRPGRYECNYTGEPKAMTKVVFAKDKRIATKIFMDYLRAADRAARRGVTQ</sequence>
<gene>
    <name evidence="1" type="ORF">DXB81_11690</name>
</gene>
<reference evidence="1 2" key="1">
    <citation type="submission" date="2018-08" db="EMBL/GenBank/DDBJ databases">
        <title>A genome reference for cultivated species of the human gut microbiota.</title>
        <authorList>
            <person name="Zou Y."/>
            <person name="Xue W."/>
            <person name="Luo G."/>
        </authorList>
    </citation>
    <scope>NUCLEOTIDE SEQUENCE [LARGE SCALE GENOMIC DNA]</scope>
    <source>
        <strain evidence="1 2">OM06-11AA</strain>
    </source>
</reference>
<dbReference type="RefSeq" id="WP_117739370.1">
    <property type="nucleotide sequence ID" value="NZ_QSUB01000005.1"/>
</dbReference>
<evidence type="ECO:0000313" key="2">
    <source>
        <dbReference type="Proteomes" id="UP000261222"/>
    </source>
</evidence>
<comment type="caution">
    <text evidence="1">The sequence shown here is derived from an EMBL/GenBank/DDBJ whole genome shotgun (WGS) entry which is preliminary data.</text>
</comment>
<dbReference type="EMBL" id="QSUB01000005">
    <property type="protein sequence ID" value="RGN03803.1"/>
    <property type="molecule type" value="Genomic_DNA"/>
</dbReference>
<accession>A0A3E5A518</accession>
<protein>
    <submittedName>
        <fullName evidence="1">Uncharacterized protein</fullName>
    </submittedName>
</protein>
<dbReference type="AlphaFoldDB" id="A0A3E5A518"/>